<sequence length="635" mass="72858">MAIVEDFCSVSGARLNTSKCMTLVLNNHLDIEDIDDGDLLNVVPSAKPVKYLGILFGHRLPRDFQVQQLNDKFLAAFQTWGSRPDSTRPQGMMSTMLLSLLWHVTVAVAVPHAMVTVWQRMANKYILGRKTRLTDHHRPSICRKWQFNKQLGLGIPHIASKLRAQRLLRLQLLLQPDQPGTITPWKSLVQRQFSRCMNKLHRPTHPFDFLLYYPNRSSKWLYLWELHPLWHDIWQHWASIPMTSRIATPPSLDQILNLPVWLTSYPGLHFGTTGTTSNVVKTAACRRWCRNGAGNGFHSLKDFFTRQGTWPTKTAFVNRLSSNNPAAQVQLLASGEMGFAAPERAGTVYSHLTNIFDQIIRTFAIRAGTALPHVAITSHPFQTVVKDQVIPFELWPMNFLSQIAYHAPSDGKPHPVKSPSRSEQSAISKYVRLIRKTCRLSPPVHGDVWFRLLFKMLPVNSRLYYLQPQQPDVICCVYGDCDAVENYLHAFHTCHHVHPLWRFHATAWRCFGVSFDWSTLTNIDRFQVNDRSKPLKGSLLVLWSLLCASNLHDIWTTHNAAKFEEKSPPPPAVWQELSFMRWHASIRRWLRLQDTDDPRRVEVVSALKTLHRQPSYRALASKYPSILVLQPPNAT</sequence>
<keyword evidence="1" id="KW-1133">Transmembrane helix</keyword>
<dbReference type="AlphaFoldDB" id="A0A6A4Z5V4"/>
<evidence type="ECO:0000313" key="3">
    <source>
        <dbReference type="Proteomes" id="UP000469452"/>
    </source>
</evidence>
<dbReference type="VEuPathDB" id="FungiDB:H257_14357"/>
<accession>A0A6A4Z5V4</accession>
<name>A0A6A4Z5V4_APHAT</name>
<dbReference type="VEuPathDB" id="FungiDB:H257_12915"/>
<evidence type="ECO:0008006" key="4">
    <source>
        <dbReference type="Google" id="ProtNLM"/>
    </source>
</evidence>
<comment type="caution">
    <text evidence="2">The sequence shown here is derived from an EMBL/GenBank/DDBJ whole genome shotgun (WGS) entry which is preliminary data.</text>
</comment>
<keyword evidence="1" id="KW-0812">Transmembrane</keyword>
<feature type="transmembrane region" description="Helical" evidence="1">
    <location>
        <begin position="97"/>
        <end position="118"/>
    </location>
</feature>
<dbReference type="EMBL" id="VJMI01020093">
    <property type="protein sequence ID" value="KAF0705487.1"/>
    <property type="molecule type" value="Genomic_DNA"/>
</dbReference>
<keyword evidence="1" id="KW-0472">Membrane</keyword>
<evidence type="ECO:0000313" key="2">
    <source>
        <dbReference type="EMBL" id="KAF0705487.1"/>
    </source>
</evidence>
<evidence type="ECO:0000256" key="1">
    <source>
        <dbReference type="SAM" id="Phobius"/>
    </source>
</evidence>
<organism evidence="2 3">
    <name type="scientific">Aphanomyces astaci</name>
    <name type="common">Crayfish plague agent</name>
    <dbReference type="NCBI Taxonomy" id="112090"/>
    <lineage>
        <taxon>Eukaryota</taxon>
        <taxon>Sar</taxon>
        <taxon>Stramenopiles</taxon>
        <taxon>Oomycota</taxon>
        <taxon>Saprolegniomycetes</taxon>
        <taxon>Saprolegniales</taxon>
        <taxon>Verrucalvaceae</taxon>
        <taxon>Aphanomyces</taxon>
    </lineage>
</organism>
<reference evidence="2 3" key="1">
    <citation type="submission" date="2019-06" db="EMBL/GenBank/DDBJ databases">
        <title>Genomics analysis of Aphanomyces spp. identifies a new class of oomycete effector associated with host adaptation.</title>
        <authorList>
            <person name="Gaulin E."/>
        </authorList>
    </citation>
    <scope>NUCLEOTIDE SEQUENCE [LARGE SCALE GENOMIC DNA]</scope>
    <source>
        <strain evidence="2 3">E</strain>
    </source>
</reference>
<dbReference type="Proteomes" id="UP000469452">
    <property type="component" value="Unassembled WGS sequence"/>
</dbReference>
<protein>
    <recommendedName>
        <fullName evidence="4">Reverse transcriptase zinc-binding domain-containing protein</fullName>
    </recommendedName>
</protein>
<proteinExistence type="predicted"/>
<gene>
    <name evidence="2" type="ORF">AaE_014494</name>
</gene>